<accession>A0A1M3T5K2</accession>
<evidence type="ECO:0000313" key="3">
    <source>
        <dbReference type="Proteomes" id="UP000184063"/>
    </source>
</evidence>
<feature type="region of interest" description="Disordered" evidence="1">
    <location>
        <begin position="126"/>
        <end position="150"/>
    </location>
</feature>
<gene>
    <name evidence="2" type="ORF">ASPFODRAFT_222514</name>
</gene>
<dbReference type="EMBL" id="KV878249">
    <property type="protein sequence ID" value="OJZ82022.1"/>
    <property type="molecule type" value="Genomic_DNA"/>
</dbReference>
<dbReference type="OrthoDB" id="10266664at2759"/>
<evidence type="ECO:0000256" key="1">
    <source>
        <dbReference type="SAM" id="MobiDB-lite"/>
    </source>
</evidence>
<feature type="region of interest" description="Disordered" evidence="1">
    <location>
        <begin position="61"/>
        <end position="81"/>
    </location>
</feature>
<protein>
    <submittedName>
        <fullName evidence="2">Uncharacterized protein</fullName>
    </submittedName>
</protein>
<name>A0A1M3T5K2_ASPLC</name>
<proteinExistence type="predicted"/>
<dbReference type="Proteomes" id="UP000184063">
    <property type="component" value="Unassembled WGS sequence"/>
</dbReference>
<dbReference type="AlphaFoldDB" id="A0A1M3T5K2"/>
<evidence type="ECO:0000313" key="2">
    <source>
        <dbReference type="EMBL" id="OJZ82022.1"/>
    </source>
</evidence>
<reference evidence="3" key="1">
    <citation type="journal article" date="2017" name="Genome Biol.">
        <title>Comparative genomics reveals high biological diversity and specific adaptations in the industrially and medically important fungal genus Aspergillus.</title>
        <authorList>
            <person name="de Vries R.P."/>
            <person name="Riley R."/>
            <person name="Wiebenga A."/>
            <person name="Aguilar-Osorio G."/>
            <person name="Amillis S."/>
            <person name="Uchima C.A."/>
            <person name="Anderluh G."/>
            <person name="Asadollahi M."/>
            <person name="Askin M."/>
            <person name="Barry K."/>
            <person name="Battaglia E."/>
            <person name="Bayram O."/>
            <person name="Benocci T."/>
            <person name="Braus-Stromeyer S.A."/>
            <person name="Caldana C."/>
            <person name="Canovas D."/>
            <person name="Cerqueira G.C."/>
            <person name="Chen F."/>
            <person name="Chen W."/>
            <person name="Choi C."/>
            <person name="Clum A."/>
            <person name="Dos Santos R.A."/>
            <person name="Damasio A.R."/>
            <person name="Diallinas G."/>
            <person name="Emri T."/>
            <person name="Fekete E."/>
            <person name="Flipphi M."/>
            <person name="Freyberg S."/>
            <person name="Gallo A."/>
            <person name="Gournas C."/>
            <person name="Habgood R."/>
            <person name="Hainaut M."/>
            <person name="Harispe M.L."/>
            <person name="Henrissat B."/>
            <person name="Hilden K.S."/>
            <person name="Hope R."/>
            <person name="Hossain A."/>
            <person name="Karabika E."/>
            <person name="Karaffa L."/>
            <person name="Karanyi Z."/>
            <person name="Krasevec N."/>
            <person name="Kuo A."/>
            <person name="Kusch H."/>
            <person name="LaButti K."/>
            <person name="Lagendijk E.L."/>
            <person name="Lapidus A."/>
            <person name="Levasseur A."/>
            <person name="Lindquist E."/>
            <person name="Lipzen A."/>
            <person name="Logrieco A.F."/>
            <person name="MacCabe A."/>
            <person name="Maekelae M.R."/>
            <person name="Malavazi I."/>
            <person name="Melin P."/>
            <person name="Meyer V."/>
            <person name="Mielnichuk N."/>
            <person name="Miskei M."/>
            <person name="Molnar A.P."/>
            <person name="Mule G."/>
            <person name="Ngan C.Y."/>
            <person name="Orejas M."/>
            <person name="Orosz E."/>
            <person name="Ouedraogo J.P."/>
            <person name="Overkamp K.M."/>
            <person name="Park H.-S."/>
            <person name="Perrone G."/>
            <person name="Piumi F."/>
            <person name="Punt P.J."/>
            <person name="Ram A.F."/>
            <person name="Ramon A."/>
            <person name="Rauscher S."/>
            <person name="Record E."/>
            <person name="Riano-Pachon D.M."/>
            <person name="Robert V."/>
            <person name="Roehrig J."/>
            <person name="Ruller R."/>
            <person name="Salamov A."/>
            <person name="Salih N.S."/>
            <person name="Samson R.A."/>
            <person name="Sandor E."/>
            <person name="Sanguinetti M."/>
            <person name="Schuetze T."/>
            <person name="Sepcic K."/>
            <person name="Shelest E."/>
            <person name="Sherlock G."/>
            <person name="Sophianopoulou V."/>
            <person name="Squina F.M."/>
            <person name="Sun H."/>
            <person name="Susca A."/>
            <person name="Todd R.B."/>
            <person name="Tsang A."/>
            <person name="Unkles S.E."/>
            <person name="van de Wiele N."/>
            <person name="van Rossen-Uffink D."/>
            <person name="Oliveira J.V."/>
            <person name="Vesth T.C."/>
            <person name="Visser J."/>
            <person name="Yu J.-H."/>
            <person name="Zhou M."/>
            <person name="Andersen M.R."/>
            <person name="Archer D.B."/>
            <person name="Baker S.E."/>
            <person name="Benoit I."/>
            <person name="Brakhage A.A."/>
            <person name="Braus G.H."/>
            <person name="Fischer R."/>
            <person name="Frisvad J.C."/>
            <person name="Goldman G.H."/>
            <person name="Houbraken J."/>
            <person name="Oakley B."/>
            <person name="Pocsi I."/>
            <person name="Scazzocchio C."/>
            <person name="Seiboth B."/>
            <person name="vanKuyk P.A."/>
            <person name="Wortman J."/>
            <person name="Dyer P.S."/>
            <person name="Grigoriev I.V."/>
        </authorList>
    </citation>
    <scope>NUCLEOTIDE SEQUENCE [LARGE SCALE GENOMIC DNA]</scope>
    <source>
        <strain evidence="3">CBS 106.47</strain>
    </source>
</reference>
<dbReference type="VEuPathDB" id="FungiDB:ASPFODRAFT_222514"/>
<organism evidence="2 3">
    <name type="scientific">Aspergillus luchuensis (strain CBS 106.47)</name>
    <dbReference type="NCBI Taxonomy" id="1137211"/>
    <lineage>
        <taxon>Eukaryota</taxon>
        <taxon>Fungi</taxon>
        <taxon>Dikarya</taxon>
        <taxon>Ascomycota</taxon>
        <taxon>Pezizomycotina</taxon>
        <taxon>Eurotiomycetes</taxon>
        <taxon>Eurotiomycetidae</taxon>
        <taxon>Eurotiales</taxon>
        <taxon>Aspergillaceae</taxon>
        <taxon>Aspergillus</taxon>
        <taxon>Aspergillus subgen. Circumdati</taxon>
    </lineage>
</organism>
<sequence length="150" mass="17375">MPGHIDTLPCGHLDDPAERNDYQVELKACQSRIAHLVRQNDLLQGNIRLQAAEIRFLREQRDQFRDMQRDSDADPRLRGDPEQLQELIQLQAEQIQSLTAERDYYRHEQASTASVKILMEGMRHRNKTGGDAVEPASLPLHPSQERKREK</sequence>